<sequence length="138" mass="16255">MARVIVIRNDYHDYERPKLVSPTSPTSPTRRFQYATTRRDSNSRFKFDNDVLLSPPSQTRRFQYATTRKNSNSRFNPDENDVELPSILACRLQNLGSYKRKQIIPEFTSRLDDQWHHHDDTIILKIGFKGFPAPNVTW</sequence>
<name>A0A914CKS0_9BILA</name>
<organism evidence="1 2">
    <name type="scientific">Acrobeloides nanus</name>
    <dbReference type="NCBI Taxonomy" id="290746"/>
    <lineage>
        <taxon>Eukaryota</taxon>
        <taxon>Metazoa</taxon>
        <taxon>Ecdysozoa</taxon>
        <taxon>Nematoda</taxon>
        <taxon>Chromadorea</taxon>
        <taxon>Rhabditida</taxon>
        <taxon>Tylenchina</taxon>
        <taxon>Cephalobomorpha</taxon>
        <taxon>Cephaloboidea</taxon>
        <taxon>Cephalobidae</taxon>
        <taxon>Acrobeloides</taxon>
    </lineage>
</organism>
<evidence type="ECO:0000313" key="2">
    <source>
        <dbReference type="WBParaSite" id="ACRNAN_scaffold11427.g13918.t1"/>
    </source>
</evidence>
<proteinExistence type="predicted"/>
<evidence type="ECO:0000313" key="1">
    <source>
        <dbReference type="Proteomes" id="UP000887540"/>
    </source>
</evidence>
<dbReference type="WBParaSite" id="ACRNAN_scaffold11427.g13918.t1">
    <property type="protein sequence ID" value="ACRNAN_scaffold11427.g13918.t1"/>
    <property type="gene ID" value="ACRNAN_scaffold11427.g13918"/>
</dbReference>
<reference evidence="2" key="1">
    <citation type="submission" date="2022-11" db="UniProtKB">
        <authorList>
            <consortium name="WormBaseParasite"/>
        </authorList>
    </citation>
    <scope>IDENTIFICATION</scope>
</reference>
<accession>A0A914CKS0</accession>
<protein>
    <submittedName>
        <fullName evidence="2">Uncharacterized protein</fullName>
    </submittedName>
</protein>
<dbReference type="Proteomes" id="UP000887540">
    <property type="component" value="Unplaced"/>
</dbReference>
<keyword evidence="1" id="KW-1185">Reference proteome</keyword>
<dbReference type="AlphaFoldDB" id="A0A914CKS0"/>